<keyword evidence="1" id="KW-1133">Transmembrane helix</keyword>
<keyword evidence="3" id="KW-1185">Reference proteome</keyword>
<protein>
    <submittedName>
        <fullName evidence="2">Phage holin family protein</fullName>
    </submittedName>
</protein>
<feature type="transmembrane region" description="Helical" evidence="1">
    <location>
        <begin position="53"/>
        <end position="78"/>
    </location>
</feature>
<keyword evidence="1" id="KW-0472">Membrane</keyword>
<dbReference type="Pfam" id="PF07332">
    <property type="entry name" value="Phage_holin_3_6"/>
    <property type="match status" value="1"/>
</dbReference>
<gene>
    <name evidence="2" type="ORF">G3T38_08885</name>
</gene>
<dbReference type="Proteomes" id="UP000468687">
    <property type="component" value="Unassembled WGS sequence"/>
</dbReference>
<feature type="transmembrane region" description="Helical" evidence="1">
    <location>
        <begin position="84"/>
        <end position="105"/>
    </location>
</feature>
<name>A0A6P0HIC7_9ACTN</name>
<comment type="caution">
    <text evidence="2">The sequence shown here is derived from an EMBL/GenBank/DDBJ whole genome shotgun (WGS) entry which is preliminary data.</text>
</comment>
<dbReference type="AlphaFoldDB" id="A0A6P0HIC7"/>
<sequence>MREGPSVSSVHGDETTGELIARLSTQTSELLRGEIRLAQAEISQKVKYAGFGAGAFGAAGVLALYGGGALVATVIIALALVLPAWLAALVVTLALFLLAGLLAVVGRSQVKHAGPPVPERAVEGLKTDVRTVKEAREHGHA</sequence>
<keyword evidence="1" id="KW-0812">Transmembrane</keyword>
<evidence type="ECO:0000256" key="1">
    <source>
        <dbReference type="SAM" id="Phobius"/>
    </source>
</evidence>
<accession>A0A6P0HIC7</accession>
<proteinExistence type="predicted"/>
<dbReference type="InterPro" id="IPR009937">
    <property type="entry name" value="Phage_holin_3_6"/>
</dbReference>
<evidence type="ECO:0000313" key="3">
    <source>
        <dbReference type="Proteomes" id="UP000468687"/>
    </source>
</evidence>
<evidence type="ECO:0000313" key="2">
    <source>
        <dbReference type="EMBL" id="NEN78393.1"/>
    </source>
</evidence>
<organism evidence="2 3">
    <name type="scientific">Nocardioides zeae</name>
    <dbReference type="NCBI Taxonomy" id="1457234"/>
    <lineage>
        <taxon>Bacteria</taxon>
        <taxon>Bacillati</taxon>
        <taxon>Actinomycetota</taxon>
        <taxon>Actinomycetes</taxon>
        <taxon>Propionibacteriales</taxon>
        <taxon>Nocardioidaceae</taxon>
        <taxon>Nocardioides</taxon>
    </lineage>
</organism>
<reference evidence="2 3" key="1">
    <citation type="journal article" date="2014" name="Int. J. Syst. Evol. Microbiol.">
        <title>Nocardioides zeae sp. nov., isolated from the stem of Zea mays.</title>
        <authorList>
            <person name="Glaeser S.P."/>
            <person name="McInroy J.A."/>
            <person name="Busse H.J."/>
            <person name="Kampfer P."/>
        </authorList>
    </citation>
    <scope>NUCLEOTIDE SEQUENCE [LARGE SCALE GENOMIC DNA]</scope>
    <source>
        <strain evidence="2 3">JCM 30728</strain>
    </source>
</reference>
<dbReference type="EMBL" id="JAAGXA010000005">
    <property type="protein sequence ID" value="NEN78393.1"/>
    <property type="molecule type" value="Genomic_DNA"/>
</dbReference>